<dbReference type="EMBL" id="OX597815">
    <property type="protein sequence ID" value="CAI9718445.1"/>
    <property type="molecule type" value="Genomic_DNA"/>
</dbReference>
<sequence length="116" mass="13387">MGGTSTSFSHQKENFRSTRQVETHKGVRSVSKCVININTTNAGNSNRRNYKKPQITGDIFSTSLITKYFTCSDIPFIIITFFVPLNSVFMYVYAHFFDYFRRLTIIFASKTSLLFQ</sequence>
<keyword evidence="4" id="KW-1185">Reference proteome</keyword>
<evidence type="ECO:0000313" key="4">
    <source>
        <dbReference type="Proteomes" id="UP001162480"/>
    </source>
</evidence>
<evidence type="ECO:0000313" key="3">
    <source>
        <dbReference type="EMBL" id="CAI9718445.1"/>
    </source>
</evidence>
<gene>
    <name evidence="3" type="ORF">OCTVUL_1B027637</name>
</gene>
<dbReference type="AlphaFoldDB" id="A0AA36F018"/>
<reference evidence="3" key="1">
    <citation type="submission" date="2023-08" db="EMBL/GenBank/DDBJ databases">
        <authorList>
            <person name="Alioto T."/>
            <person name="Alioto T."/>
            <person name="Gomez Garrido J."/>
        </authorList>
    </citation>
    <scope>NUCLEOTIDE SEQUENCE</scope>
</reference>
<keyword evidence="2" id="KW-0472">Membrane</keyword>
<protein>
    <submittedName>
        <fullName evidence="3">Uncharacterized protein</fullName>
    </submittedName>
</protein>
<proteinExistence type="predicted"/>
<feature type="region of interest" description="Disordered" evidence="1">
    <location>
        <begin position="1"/>
        <end position="24"/>
    </location>
</feature>
<name>A0AA36F018_OCTVU</name>
<feature type="transmembrane region" description="Helical" evidence="2">
    <location>
        <begin position="74"/>
        <end position="94"/>
    </location>
</feature>
<accession>A0AA36F018</accession>
<evidence type="ECO:0000256" key="2">
    <source>
        <dbReference type="SAM" id="Phobius"/>
    </source>
</evidence>
<evidence type="ECO:0000256" key="1">
    <source>
        <dbReference type="SAM" id="MobiDB-lite"/>
    </source>
</evidence>
<dbReference type="Proteomes" id="UP001162480">
    <property type="component" value="Chromosome 2"/>
</dbReference>
<keyword evidence="2" id="KW-0812">Transmembrane</keyword>
<keyword evidence="2" id="KW-1133">Transmembrane helix</keyword>
<organism evidence="3 4">
    <name type="scientific">Octopus vulgaris</name>
    <name type="common">Common octopus</name>
    <dbReference type="NCBI Taxonomy" id="6645"/>
    <lineage>
        <taxon>Eukaryota</taxon>
        <taxon>Metazoa</taxon>
        <taxon>Spiralia</taxon>
        <taxon>Lophotrochozoa</taxon>
        <taxon>Mollusca</taxon>
        <taxon>Cephalopoda</taxon>
        <taxon>Coleoidea</taxon>
        <taxon>Octopodiformes</taxon>
        <taxon>Octopoda</taxon>
        <taxon>Incirrata</taxon>
        <taxon>Octopodidae</taxon>
        <taxon>Octopus</taxon>
    </lineage>
</organism>
<feature type="compositionally biased region" description="Basic and acidic residues" evidence="1">
    <location>
        <begin position="10"/>
        <end position="24"/>
    </location>
</feature>